<feature type="region of interest" description="Disordered" evidence="1">
    <location>
        <begin position="1"/>
        <end position="38"/>
    </location>
</feature>
<feature type="compositionally biased region" description="Low complexity" evidence="1">
    <location>
        <begin position="24"/>
        <end position="37"/>
    </location>
</feature>
<evidence type="ECO:0000256" key="1">
    <source>
        <dbReference type="SAM" id="MobiDB-lite"/>
    </source>
</evidence>
<gene>
    <name evidence="2" type="ORF">B0T17DRAFT_123670</name>
</gene>
<dbReference type="AlphaFoldDB" id="A0AA39WAC7"/>
<dbReference type="Proteomes" id="UP001174934">
    <property type="component" value="Unassembled WGS sequence"/>
</dbReference>
<evidence type="ECO:0000313" key="3">
    <source>
        <dbReference type="Proteomes" id="UP001174934"/>
    </source>
</evidence>
<sequence length="313" mass="34851">MSKSQSHPSGPDGDDDGTNTMDLPPTYAAATTTSPHTIPFLPPSPTVTSIFTSPLTSHLQTLPVRMREMQQAHYSDQASRDLEYITLLIPHVEAFLSDLVSMPRTPPVAELTLVPACAVPRGWAMTGAAERRREGEVVRVVRVEGYGKVVEAMSKGEKGDPAGIFTLEMMKKMKMETATRARSPRAKPASTSGAGSTTPRPAAMLARARAPRGWRGRGGISETSRWRVGWRRIYGRSRIWRGSACRRRWWRIRIIRRRRRSHHRGWRRRWWWWWVAVGEVKVAETEGAAAAAAAAAGAYDAWVWAGGVGEEVD</sequence>
<protein>
    <submittedName>
        <fullName evidence="2">Uncharacterized protein</fullName>
    </submittedName>
</protein>
<reference evidence="2" key="1">
    <citation type="submission" date="2023-06" db="EMBL/GenBank/DDBJ databases">
        <title>Genome-scale phylogeny and comparative genomics of the fungal order Sordariales.</title>
        <authorList>
            <consortium name="Lawrence Berkeley National Laboratory"/>
            <person name="Hensen N."/>
            <person name="Bonometti L."/>
            <person name="Westerberg I."/>
            <person name="Brannstrom I.O."/>
            <person name="Guillou S."/>
            <person name="Cros-Aarteil S."/>
            <person name="Calhoun S."/>
            <person name="Haridas S."/>
            <person name="Kuo A."/>
            <person name="Mondo S."/>
            <person name="Pangilinan J."/>
            <person name="Riley R."/>
            <person name="LaButti K."/>
            <person name="Andreopoulos B."/>
            <person name="Lipzen A."/>
            <person name="Chen C."/>
            <person name="Yanf M."/>
            <person name="Daum C."/>
            <person name="Ng V."/>
            <person name="Clum A."/>
            <person name="Steindorff A."/>
            <person name="Ohm R."/>
            <person name="Martin F."/>
            <person name="Silar P."/>
            <person name="Natvig D."/>
            <person name="Lalanne C."/>
            <person name="Gautier V."/>
            <person name="Ament-velasquez S.L."/>
            <person name="Kruys A."/>
            <person name="Hutchinson M.I."/>
            <person name="Powell A.J."/>
            <person name="Barry K."/>
            <person name="Miller A.N."/>
            <person name="Grigoriev I.V."/>
            <person name="Debuchy R."/>
            <person name="Gladieux P."/>
            <person name="Thoren M.H."/>
            <person name="Johannesson H."/>
        </authorList>
    </citation>
    <scope>NUCLEOTIDE SEQUENCE</scope>
    <source>
        <strain evidence="2">SMH3391-2</strain>
    </source>
</reference>
<evidence type="ECO:0000313" key="2">
    <source>
        <dbReference type="EMBL" id="KAK0609943.1"/>
    </source>
</evidence>
<accession>A0AA39WAC7</accession>
<keyword evidence="3" id="KW-1185">Reference proteome</keyword>
<proteinExistence type="predicted"/>
<dbReference type="EMBL" id="JAULSR010000011">
    <property type="protein sequence ID" value="KAK0609943.1"/>
    <property type="molecule type" value="Genomic_DNA"/>
</dbReference>
<feature type="compositionally biased region" description="Polar residues" evidence="1">
    <location>
        <begin position="189"/>
        <end position="198"/>
    </location>
</feature>
<comment type="caution">
    <text evidence="2">The sequence shown here is derived from an EMBL/GenBank/DDBJ whole genome shotgun (WGS) entry which is preliminary data.</text>
</comment>
<name>A0AA39WAC7_9PEZI</name>
<organism evidence="2 3">
    <name type="scientific">Bombardia bombarda</name>
    <dbReference type="NCBI Taxonomy" id="252184"/>
    <lineage>
        <taxon>Eukaryota</taxon>
        <taxon>Fungi</taxon>
        <taxon>Dikarya</taxon>
        <taxon>Ascomycota</taxon>
        <taxon>Pezizomycotina</taxon>
        <taxon>Sordariomycetes</taxon>
        <taxon>Sordariomycetidae</taxon>
        <taxon>Sordariales</taxon>
        <taxon>Lasiosphaeriaceae</taxon>
        <taxon>Bombardia</taxon>
    </lineage>
</organism>
<feature type="region of interest" description="Disordered" evidence="1">
    <location>
        <begin position="177"/>
        <end position="200"/>
    </location>
</feature>